<comment type="caution">
    <text evidence="1">The sequence shown here is derived from an EMBL/GenBank/DDBJ whole genome shotgun (WGS) entry which is preliminary data.</text>
</comment>
<organism evidence="1 2">
    <name type="scientific">Senna tora</name>
    <dbReference type="NCBI Taxonomy" id="362788"/>
    <lineage>
        <taxon>Eukaryota</taxon>
        <taxon>Viridiplantae</taxon>
        <taxon>Streptophyta</taxon>
        <taxon>Embryophyta</taxon>
        <taxon>Tracheophyta</taxon>
        <taxon>Spermatophyta</taxon>
        <taxon>Magnoliopsida</taxon>
        <taxon>eudicotyledons</taxon>
        <taxon>Gunneridae</taxon>
        <taxon>Pentapetalae</taxon>
        <taxon>rosids</taxon>
        <taxon>fabids</taxon>
        <taxon>Fabales</taxon>
        <taxon>Fabaceae</taxon>
        <taxon>Caesalpinioideae</taxon>
        <taxon>Cassia clade</taxon>
        <taxon>Senna</taxon>
    </lineage>
</organism>
<dbReference type="Proteomes" id="UP000634136">
    <property type="component" value="Unassembled WGS sequence"/>
</dbReference>
<reference evidence="1" key="1">
    <citation type="submission" date="2020-09" db="EMBL/GenBank/DDBJ databases">
        <title>Genome-Enabled Discovery of Anthraquinone Biosynthesis in Senna tora.</title>
        <authorList>
            <person name="Kang S.-H."/>
            <person name="Pandey R.P."/>
            <person name="Lee C.-M."/>
            <person name="Sim J.-S."/>
            <person name="Jeong J.-T."/>
            <person name="Choi B.-S."/>
            <person name="Jung M."/>
            <person name="Ginzburg D."/>
            <person name="Zhao K."/>
            <person name="Won S.Y."/>
            <person name="Oh T.-J."/>
            <person name="Yu Y."/>
            <person name="Kim N.-H."/>
            <person name="Lee O.R."/>
            <person name="Lee T.-H."/>
            <person name="Bashyal P."/>
            <person name="Kim T.-S."/>
            <person name="Lee W.-H."/>
            <person name="Kawkins C."/>
            <person name="Kim C.-K."/>
            <person name="Kim J.S."/>
            <person name="Ahn B.O."/>
            <person name="Rhee S.Y."/>
            <person name="Sohng J.K."/>
        </authorList>
    </citation>
    <scope>NUCLEOTIDE SEQUENCE</scope>
    <source>
        <tissue evidence="1">Leaf</tissue>
    </source>
</reference>
<proteinExistence type="predicted"/>
<sequence>MNSRMLTEILEIGKVAIANHLTQKQEQPIGVSLLPNERRHAFFTRTQLTIQRRGTSPPLGRSIVHVPPVLLHEPSHLTKLALQIILYLVLLLATWPMGMAALCSPSISSNVPISFPVRVVDDHRLPVVTIDVDHLESLGLDVLVLAN</sequence>
<accession>A0A834TBI2</accession>
<evidence type="ECO:0000313" key="1">
    <source>
        <dbReference type="EMBL" id="KAF7818544.1"/>
    </source>
</evidence>
<dbReference type="EMBL" id="JAAIUW010000008">
    <property type="protein sequence ID" value="KAF7818544.1"/>
    <property type="molecule type" value="Genomic_DNA"/>
</dbReference>
<keyword evidence="2" id="KW-1185">Reference proteome</keyword>
<dbReference type="AlphaFoldDB" id="A0A834TBI2"/>
<name>A0A834TBI2_9FABA</name>
<gene>
    <name evidence="1" type="ORF">G2W53_023999</name>
</gene>
<protein>
    <submittedName>
        <fullName evidence="1">Uncharacterized protein</fullName>
    </submittedName>
</protein>
<evidence type="ECO:0000313" key="2">
    <source>
        <dbReference type="Proteomes" id="UP000634136"/>
    </source>
</evidence>